<evidence type="ECO:0000256" key="1">
    <source>
        <dbReference type="ARBA" id="ARBA00004651"/>
    </source>
</evidence>
<comment type="subcellular location">
    <subcellularLocation>
        <location evidence="1">Cell membrane</location>
        <topology evidence="1">Multi-pass membrane protein</topology>
    </subcellularLocation>
</comment>
<evidence type="ECO:0000256" key="7">
    <source>
        <dbReference type="SAM" id="Phobius"/>
    </source>
</evidence>
<dbReference type="RefSeq" id="WP_113030436.1">
    <property type="nucleotide sequence ID" value="NZ_QMFB01000003.1"/>
</dbReference>
<dbReference type="PANTHER" id="PTHR32309">
    <property type="entry name" value="TYROSINE-PROTEIN KINASE"/>
    <property type="match status" value="1"/>
</dbReference>
<protein>
    <submittedName>
        <fullName evidence="9">Lipopolysaccharide biosynthesis protein</fullName>
    </submittedName>
</protein>
<keyword evidence="5 7" id="KW-1133">Transmembrane helix</keyword>
<dbReference type="PANTHER" id="PTHR32309:SF13">
    <property type="entry name" value="FERRIC ENTEROBACTIN TRANSPORT PROTEIN FEPE"/>
    <property type="match status" value="1"/>
</dbReference>
<keyword evidence="10" id="KW-1185">Reference proteome</keyword>
<accession>A0A329MW95</accession>
<dbReference type="GO" id="GO:0005886">
    <property type="term" value="C:plasma membrane"/>
    <property type="evidence" value="ECO:0007669"/>
    <property type="project" value="UniProtKB-SubCell"/>
</dbReference>
<name>A0A329MW95_9BACL</name>
<evidence type="ECO:0000313" key="10">
    <source>
        <dbReference type="Proteomes" id="UP000250369"/>
    </source>
</evidence>
<gene>
    <name evidence="9" type="ORF">DQG23_08830</name>
</gene>
<feature type="domain" description="Polysaccharide chain length determinant N-terminal" evidence="8">
    <location>
        <begin position="2"/>
        <end position="92"/>
    </location>
</feature>
<evidence type="ECO:0000256" key="5">
    <source>
        <dbReference type="ARBA" id="ARBA00022989"/>
    </source>
</evidence>
<reference evidence="9 10" key="1">
    <citation type="journal article" date="2009" name="Int. J. Syst. Evol. Microbiol.">
        <title>Paenibacillus contaminans sp. nov., isolated from a contaminated laboratory plate.</title>
        <authorList>
            <person name="Chou J.H."/>
            <person name="Lee J.H."/>
            <person name="Lin M.C."/>
            <person name="Chang P.S."/>
            <person name="Arun A.B."/>
            <person name="Young C.C."/>
            <person name="Chen W.M."/>
        </authorList>
    </citation>
    <scope>NUCLEOTIDE SEQUENCE [LARGE SCALE GENOMIC DNA]</scope>
    <source>
        <strain evidence="9 10">CKOBP-6</strain>
    </source>
</reference>
<dbReference type="InterPro" id="IPR050445">
    <property type="entry name" value="Bact_polysacc_biosynth/exp"/>
</dbReference>
<feature type="transmembrane region" description="Helical" evidence="7">
    <location>
        <begin position="177"/>
        <end position="197"/>
    </location>
</feature>
<keyword evidence="6 7" id="KW-0472">Membrane</keyword>
<dbReference type="EMBL" id="QMFB01000003">
    <property type="protein sequence ID" value="RAV22127.1"/>
    <property type="molecule type" value="Genomic_DNA"/>
</dbReference>
<dbReference type="OrthoDB" id="2360475at2"/>
<organism evidence="9 10">
    <name type="scientific">Paenibacillus contaminans</name>
    <dbReference type="NCBI Taxonomy" id="450362"/>
    <lineage>
        <taxon>Bacteria</taxon>
        <taxon>Bacillati</taxon>
        <taxon>Bacillota</taxon>
        <taxon>Bacilli</taxon>
        <taxon>Bacillales</taxon>
        <taxon>Paenibacillaceae</taxon>
        <taxon>Paenibacillus</taxon>
    </lineage>
</organism>
<evidence type="ECO:0000259" key="8">
    <source>
        <dbReference type="Pfam" id="PF02706"/>
    </source>
</evidence>
<keyword evidence="4 7" id="KW-0812">Transmembrane</keyword>
<dbReference type="InterPro" id="IPR003856">
    <property type="entry name" value="LPS_length_determ_N"/>
</dbReference>
<proteinExistence type="inferred from homology"/>
<sequence>MEVDLKRYFKMVLKRLWLIVLFVGAASSISGYISMYILEPVYTASTKVIVNKSNDSPSGLQQLDINSVSLSIKLIDTYKEIIKTTAIMEIVSARYPDLNMTAEQLIRKVKVSSINETQVMTLVVEDSNYERAAKAVNAISSVFKEEIPKLMKVDNVTVLNEAKLAPLPPPLKPNTQLNIVIAFAVSLLASLAILFFIEYMDDTLHSGDDINKCLGIPTLAAIPKIKRKDVKHTARTSRKQVGEVANV</sequence>
<dbReference type="Proteomes" id="UP000250369">
    <property type="component" value="Unassembled WGS sequence"/>
</dbReference>
<evidence type="ECO:0000256" key="3">
    <source>
        <dbReference type="ARBA" id="ARBA00022475"/>
    </source>
</evidence>
<feature type="transmembrane region" description="Helical" evidence="7">
    <location>
        <begin position="16"/>
        <end position="38"/>
    </location>
</feature>
<evidence type="ECO:0000256" key="4">
    <source>
        <dbReference type="ARBA" id="ARBA00022692"/>
    </source>
</evidence>
<keyword evidence="3" id="KW-1003">Cell membrane</keyword>
<dbReference type="AlphaFoldDB" id="A0A329MW95"/>
<evidence type="ECO:0000313" key="9">
    <source>
        <dbReference type="EMBL" id="RAV22127.1"/>
    </source>
</evidence>
<evidence type="ECO:0000256" key="6">
    <source>
        <dbReference type="ARBA" id="ARBA00023136"/>
    </source>
</evidence>
<dbReference type="GO" id="GO:0004713">
    <property type="term" value="F:protein tyrosine kinase activity"/>
    <property type="evidence" value="ECO:0007669"/>
    <property type="project" value="TreeGrafter"/>
</dbReference>
<comment type="caution">
    <text evidence="9">The sequence shown here is derived from an EMBL/GenBank/DDBJ whole genome shotgun (WGS) entry which is preliminary data.</text>
</comment>
<evidence type="ECO:0000256" key="2">
    <source>
        <dbReference type="ARBA" id="ARBA00006683"/>
    </source>
</evidence>
<dbReference type="Pfam" id="PF02706">
    <property type="entry name" value="Wzz"/>
    <property type="match status" value="1"/>
</dbReference>
<comment type="similarity">
    <text evidence="2">Belongs to the CpsC/CapA family.</text>
</comment>